<feature type="region of interest" description="Disordered" evidence="3">
    <location>
        <begin position="1408"/>
        <end position="1433"/>
    </location>
</feature>
<dbReference type="PANTHER" id="PTHR10039">
    <property type="entry name" value="AMELOGENIN"/>
    <property type="match status" value="1"/>
</dbReference>
<dbReference type="InterPro" id="IPR007111">
    <property type="entry name" value="NACHT_NTPase"/>
</dbReference>
<dbReference type="SMART" id="SM00382">
    <property type="entry name" value="AAA"/>
    <property type="match status" value="2"/>
</dbReference>
<protein>
    <recommendedName>
        <fullName evidence="4">NACHT domain-containing protein</fullName>
    </recommendedName>
</protein>
<evidence type="ECO:0000256" key="3">
    <source>
        <dbReference type="SAM" id="MobiDB-lite"/>
    </source>
</evidence>
<dbReference type="EMBL" id="JAAAPU010000184">
    <property type="protein sequence ID" value="KAF4200628.1"/>
    <property type="molecule type" value="Genomic_DNA"/>
</dbReference>
<reference evidence="5" key="1">
    <citation type="journal article" date="2020" name="bioRxiv">
        <title>Genomic and phenotypic heterogeneity of clinical isolates of the human pathogens Aspergillus fumigatus, Aspergillus lentulus and Aspergillus fumigatiaffinis.</title>
        <authorList>
            <person name="dos Santos R.A.C."/>
            <person name="Steenwyk J.L."/>
            <person name="Rivero-Menendez O."/>
            <person name="Mead M.E."/>
            <person name="Silva L.P."/>
            <person name="Bastos R.W."/>
            <person name="Alastruey-Izquierdo A."/>
            <person name="Goldman G.H."/>
            <person name="Rokas A."/>
        </authorList>
    </citation>
    <scope>NUCLEOTIDE SEQUENCE</scope>
    <source>
        <strain evidence="5">CNM-CM8927</strain>
    </source>
</reference>
<dbReference type="SUPFAM" id="SSF52540">
    <property type="entry name" value="P-loop containing nucleoside triphosphate hydrolases"/>
    <property type="match status" value="2"/>
</dbReference>
<dbReference type="Gene3D" id="3.40.50.300">
    <property type="entry name" value="P-loop containing nucleotide triphosphate hydrolases"/>
    <property type="match status" value="2"/>
</dbReference>
<name>A0AAN5YHE9_ASPLE</name>
<dbReference type="InterPro" id="IPR056884">
    <property type="entry name" value="NPHP3-like_N"/>
</dbReference>
<evidence type="ECO:0000259" key="4">
    <source>
        <dbReference type="PROSITE" id="PS50837"/>
    </source>
</evidence>
<feature type="compositionally biased region" description="Polar residues" evidence="3">
    <location>
        <begin position="1411"/>
        <end position="1432"/>
    </location>
</feature>
<feature type="domain" description="NACHT" evidence="4">
    <location>
        <begin position="314"/>
        <end position="461"/>
    </location>
</feature>
<dbReference type="PROSITE" id="PS50837">
    <property type="entry name" value="NACHT"/>
    <property type="match status" value="1"/>
</dbReference>
<keyword evidence="2" id="KW-0175">Coiled coil</keyword>
<comment type="caution">
    <text evidence="5">The sequence shown here is derived from an EMBL/GenBank/DDBJ whole genome shotgun (WGS) entry which is preliminary data.</text>
</comment>
<gene>
    <name evidence="5" type="ORF">CNMCM8927_002779</name>
</gene>
<dbReference type="InterPro" id="IPR003593">
    <property type="entry name" value="AAA+_ATPase"/>
</dbReference>
<dbReference type="PANTHER" id="PTHR10039:SF9">
    <property type="entry name" value="NACHT DOMAIN PROTEIN (AFU_ORTHOLOGUE AFUA_2G01760)"/>
    <property type="match status" value="1"/>
</dbReference>
<evidence type="ECO:0000256" key="1">
    <source>
        <dbReference type="ARBA" id="ARBA00022737"/>
    </source>
</evidence>
<dbReference type="Proteomes" id="UP000649114">
    <property type="component" value="Unassembled WGS sequence"/>
</dbReference>
<feature type="coiled-coil region" evidence="2">
    <location>
        <begin position="223"/>
        <end position="266"/>
    </location>
</feature>
<evidence type="ECO:0000313" key="6">
    <source>
        <dbReference type="Proteomes" id="UP000649114"/>
    </source>
</evidence>
<evidence type="ECO:0000313" key="5">
    <source>
        <dbReference type="EMBL" id="KAF4200628.1"/>
    </source>
</evidence>
<dbReference type="Pfam" id="PF24883">
    <property type="entry name" value="NPHP3_N"/>
    <property type="match status" value="2"/>
</dbReference>
<keyword evidence="1" id="KW-0677">Repeat</keyword>
<reference evidence="5" key="2">
    <citation type="submission" date="2020-04" db="EMBL/GenBank/DDBJ databases">
        <authorList>
            <person name="Santos R.A.C."/>
            <person name="Steenwyk J.L."/>
            <person name="Rivero-Menendez O."/>
            <person name="Mead M.E."/>
            <person name="Silva L.P."/>
            <person name="Bastos R.W."/>
            <person name="Alastruey-Izquierdo A."/>
            <person name="Goldman G.H."/>
            <person name="Rokas A."/>
        </authorList>
    </citation>
    <scope>NUCLEOTIDE SEQUENCE</scope>
    <source>
        <strain evidence="5">CNM-CM8927</strain>
    </source>
</reference>
<evidence type="ECO:0000256" key="2">
    <source>
        <dbReference type="SAM" id="Coils"/>
    </source>
</evidence>
<organism evidence="5 6">
    <name type="scientific">Aspergillus lentulus</name>
    <dbReference type="NCBI Taxonomy" id="293939"/>
    <lineage>
        <taxon>Eukaryota</taxon>
        <taxon>Fungi</taxon>
        <taxon>Dikarya</taxon>
        <taxon>Ascomycota</taxon>
        <taxon>Pezizomycotina</taxon>
        <taxon>Eurotiomycetes</taxon>
        <taxon>Eurotiomycetidae</taxon>
        <taxon>Eurotiales</taxon>
        <taxon>Aspergillaceae</taxon>
        <taxon>Aspergillus</taxon>
        <taxon>Aspergillus subgen. Fumigati</taxon>
    </lineage>
</organism>
<sequence>MTDVLLPTPSSQSSTQPALKPVFAPLDLWKTAYDQLNDDEQRILSDRSSTNLDDVGSHSHINALISEVIQITEEQYEKYQQKANGTLRGSCQKIINAALSFKDIVSAVAAFDPTQHAASAWAIVSLGLTMTKNRSDLRDALFASSEYLADLLTQCAFIEKNFYLNTKFGNKDDLGNAMIRLYRAILHYTAQIRNAQAPSIGRKLLNWVTAITNHPLTELKASVEQEKKNIIQWRGLVNHLQREKEAENILCQIDEVAESLKQLLERFGLVNLRIAEGAFYDSYINEHEDFCLPNTRTEIHSQILKWADSSEDQSIFWLNGMAGTGKSTIARTVARSFEDKGQLGASFFFKRGEAGRGNAAYLISTITRQLVTRHRRIVPDVLNAIENDPNISSKFLSEQFDKLILQPLVKLRLDRPTTTVIVIDALDECDREDDIQVIIRLLFRLQSFHSVRLRVLLTSRPELPIRLGFKQNTNHQDLVLHKLPRPVIEHDIRVFLEYKLSKIRDERSLPQEWPGNENMEKLVKMAVPLFIFAATICRFVGDRDWLPEERLAAILQDEAATSTSDIERTYLPVLNQLIVSKNKRDSEQLLKEFQDIVGVIILLATPLPLETDSMPDPSEGFNFTPLNDTRNSRIEGFNFTALNHTLNRRIARERRIRRLIAEPTPEDVDPPLVVSSDVPIVGAPSAPLPRQLSSADIQTTIRSDVDRVLSFRGRHGTYHVAFELYDVGFTNLQTVEDDSIRSSVIITGNDSGQIMTTCFDYAIWSWPTVADSVINALEAMRRGEKSKTVQFPSDEGKISSERMTDGSVVIHVKGSKPVLTDVAELLGWMTSAFQTAAGSVSSSLITFGQVPTVHSSTAHFRFSISGTEPPRLSGACWLPLVRNSIIAFGFEIPARTGQKGLELSFDELVTICGIEYPIDRDGRVIFLGLSTILVPTAIFDDCSIQWHVILAQNPSRLQRVLHGLDSSLSIFHARYIRDFRYYTQDDYRMSDTGAPPFKKQTITGWPAFLSRLRGARHFLGWCKNVDIILGTAIGQYTSVSWTRAAESKTQKVPSADGFSVGTGGKGIFGASYSRSYTITQNRDQRFPFANRKAKYEDALNNHKEEQIILYDPKERRAWLVPFLSVLLHVVILRLQRDGYTGPFPYADPTWDGAAAALKALLDNRSLPLLNEESHSTHSLYQLEDLTKLLIFALQNAYPTKASSTIRGKLIFGHELMDMVTCEPPFRIKKRSVKSSHGGWPRLTGDVQIVLFCRGIGDALRPSQSETNLCPSWQFLPKGLDYLGATIKGLKHLAERAGYCQSFEFLMEGYRWYCPRNSFIYECKRRTVGADDCTCEPLQRLQKRPAFAGSVLFPHFIKSAGASFTAPSDVILNEGAVIFGHSSHRIVRKLLKALCDTVVLMSEDECKERPQSSHAELSGSNTDISGQAPSLNLQPRACPRRSVLVSGSGRVTPQEHIGFSRLLSNEPLRRWRDVPRITSPSAVVSPLQRSSGEQLIAGVAPQLLSTTHWTILECIRSDRMRFLPVEGSNYDKASEWAQLFVERLHQFEVAIADFSDDSDLAVQLSYGYCTLLLELRSENDLAVMTSFGLFYNISTPLANLLGRMDLLSVIEGVQEQLTLTMSALANVVASVVTYSHSRDNMSGMTSASLSVDIHRTFSGQIQSYYQCCERIAESMWRHQLLRENLDGDHVSEIMSLRSWMLPADPAVTTLENRHSSLAYVREEMTCLWFAPYLFRFLKSPVRHSCIIGAPGTGKTVLASVIVNHLQHPIGGVSYHALFIRIVTKDPGIPAQTSAHSIAKAVLFQLFEKHIGNVQLFRILRETFYRSRVTVDRETYNDILWTAVEQALHAVLHGANDLVIVIDGVDGVDKASCSEEKLLERLRTATFKAKNTKLITLSSNDPPKHWSLATGDWSVVRITHELIFDDIAAVVRSCLASSQVFLQMSEIEQETVVERVAEASNGSFLRAKLVTERIREEEDVDGLLKVVNCIVDSQRTIADHVLHALQQADVTIEAKMMLLWLATADRPLHLKELSALLSTEVSRQFLSEAQSNPLQILQPLCSLFFLHDDFVFLLHGLIRTAILQIFSEGNLISTIKDRHADFMTRLLIYIKANATGTDKPSPALSLSKYETDILRERYPLLDFAIRYWALHLRQTATFTKDGGGTAAAELANILPTLTTVMLLQKYIWDGIPAPDLLRFQTSIMSVYRQVRMVDKPAALRTIISLAKLYGQVASQVPVAVILFYEAAVFSRTLLTPGHIVTMRMALAFLELTNNRISDLTTDIVVKRDVILMLLVECLKVRQGRNSNGVVSVLQHLVEHDQIVQQSQNAESIIAIIQSVNSEYSTGSNGGSSGHNTHLGVDGVLQGYHFLGLDTEEDELIERSTSYDLSARSLN</sequence>
<proteinExistence type="predicted"/>
<dbReference type="InterPro" id="IPR027417">
    <property type="entry name" value="P-loop_NTPase"/>
</dbReference>
<accession>A0AAN5YHE9</accession>